<dbReference type="PANTHER" id="PTHR46816:SF1">
    <property type="entry name" value="TETRATRICOPEPTIDE REPEAT (TPR)-LIKE SUPERFAMILY PROTEIN"/>
    <property type="match status" value="1"/>
</dbReference>
<evidence type="ECO:0000256" key="1">
    <source>
        <dbReference type="SAM" id="MobiDB-lite"/>
    </source>
</evidence>
<feature type="compositionally biased region" description="Low complexity" evidence="1">
    <location>
        <begin position="282"/>
        <end position="293"/>
    </location>
</feature>
<comment type="caution">
    <text evidence="2">The sequence shown here is derived from an EMBL/GenBank/DDBJ whole genome shotgun (WGS) entry which is preliminary data.</text>
</comment>
<protein>
    <submittedName>
        <fullName evidence="2">Uncharacterized protein</fullName>
    </submittedName>
</protein>
<dbReference type="AlphaFoldDB" id="A0A8T0WKA0"/>
<dbReference type="Proteomes" id="UP000823388">
    <property type="component" value="Chromosome 2K"/>
</dbReference>
<sequence length="355" mass="37680">MHAWEAMAAAAASSSPSPAPAKKQNKWLRGNNKVIDRYLGEARAALAAAAQDTEDGDGAAAAALGLVSLALEMSPRSEAALDLRARALLALRRYRDVADMLRDYIPSCVGKSCSGSGDNATTSSCSSGSGVRSDAGAGFLCLDVSELKRRVVAGFSRNSVNTEAQPPWRYLVLGQACFHLGLMEDAVALLQTGRRLASAAFCRESLCWSEDGFSPPPPDRRRASCEAPCPSVSQQLLAHAKLLLRRRAAAVAALDVGLPAEAVRHFNKVLDTRRSRTPSPQPASSGAPPRSGRWGARRTPLLTATACWRWTRPSSRRCARAPTCWSPSGRSPSASGTSTTSSSSTTTSCLRLGRR</sequence>
<feature type="compositionally biased region" description="Low complexity" evidence="1">
    <location>
        <begin position="326"/>
        <end position="348"/>
    </location>
</feature>
<accession>A0A8T0WKA0</accession>
<dbReference type="PANTHER" id="PTHR46816">
    <property type="entry name" value="OS01G0273500 PROTEIN"/>
    <property type="match status" value="1"/>
</dbReference>
<name>A0A8T0WKA0_PANVG</name>
<gene>
    <name evidence="2" type="ORF">PVAP13_2KG568201</name>
</gene>
<evidence type="ECO:0000313" key="2">
    <source>
        <dbReference type="EMBL" id="KAG2647735.1"/>
    </source>
</evidence>
<dbReference type="InterPro" id="IPR011990">
    <property type="entry name" value="TPR-like_helical_dom_sf"/>
</dbReference>
<dbReference type="SUPFAM" id="SSF48452">
    <property type="entry name" value="TPR-like"/>
    <property type="match status" value="1"/>
</dbReference>
<keyword evidence="3" id="KW-1185">Reference proteome</keyword>
<feature type="region of interest" description="Disordered" evidence="1">
    <location>
        <begin position="270"/>
        <end position="296"/>
    </location>
</feature>
<dbReference type="EMBL" id="CM029039">
    <property type="protein sequence ID" value="KAG2647735.1"/>
    <property type="molecule type" value="Genomic_DNA"/>
</dbReference>
<feature type="region of interest" description="Disordered" evidence="1">
    <location>
        <begin position="318"/>
        <end position="355"/>
    </location>
</feature>
<reference evidence="2" key="1">
    <citation type="submission" date="2020-05" db="EMBL/GenBank/DDBJ databases">
        <title>WGS assembly of Panicum virgatum.</title>
        <authorList>
            <person name="Lovell J.T."/>
            <person name="Jenkins J."/>
            <person name="Shu S."/>
            <person name="Juenger T.E."/>
            <person name="Schmutz J."/>
        </authorList>
    </citation>
    <scope>NUCLEOTIDE SEQUENCE</scope>
    <source>
        <strain evidence="2">AP13</strain>
    </source>
</reference>
<proteinExistence type="predicted"/>
<organism evidence="2 3">
    <name type="scientific">Panicum virgatum</name>
    <name type="common">Blackwell switchgrass</name>
    <dbReference type="NCBI Taxonomy" id="38727"/>
    <lineage>
        <taxon>Eukaryota</taxon>
        <taxon>Viridiplantae</taxon>
        <taxon>Streptophyta</taxon>
        <taxon>Embryophyta</taxon>
        <taxon>Tracheophyta</taxon>
        <taxon>Spermatophyta</taxon>
        <taxon>Magnoliopsida</taxon>
        <taxon>Liliopsida</taxon>
        <taxon>Poales</taxon>
        <taxon>Poaceae</taxon>
        <taxon>PACMAD clade</taxon>
        <taxon>Panicoideae</taxon>
        <taxon>Panicodae</taxon>
        <taxon>Paniceae</taxon>
        <taxon>Panicinae</taxon>
        <taxon>Panicum</taxon>
        <taxon>Panicum sect. Hiantes</taxon>
    </lineage>
</organism>
<evidence type="ECO:0000313" key="3">
    <source>
        <dbReference type="Proteomes" id="UP000823388"/>
    </source>
</evidence>
<dbReference type="Gene3D" id="1.25.40.10">
    <property type="entry name" value="Tetratricopeptide repeat domain"/>
    <property type="match status" value="1"/>
</dbReference>